<keyword evidence="2" id="KW-1185">Reference proteome</keyword>
<dbReference type="EMBL" id="WVTA01000004">
    <property type="protein sequence ID" value="KAK3214317.1"/>
    <property type="molecule type" value="Genomic_DNA"/>
</dbReference>
<evidence type="ECO:0000313" key="1">
    <source>
        <dbReference type="EMBL" id="KAK3214317.1"/>
    </source>
</evidence>
<comment type="caution">
    <text evidence="1">The sequence shown here is derived from an EMBL/GenBank/DDBJ whole genome shotgun (WGS) entry which is preliminary data.</text>
</comment>
<gene>
    <name evidence="1" type="ORF">GRF29_28g2763626</name>
</gene>
<reference evidence="1 2" key="1">
    <citation type="submission" date="2021-02" db="EMBL/GenBank/DDBJ databases">
        <title>Genome assembly of Pseudopithomyces chartarum.</title>
        <authorList>
            <person name="Jauregui R."/>
            <person name="Singh J."/>
            <person name="Voisey C."/>
        </authorList>
    </citation>
    <scope>NUCLEOTIDE SEQUENCE [LARGE SCALE GENOMIC DNA]</scope>
    <source>
        <strain evidence="1 2">AGR01</strain>
    </source>
</reference>
<proteinExistence type="predicted"/>
<evidence type="ECO:0000313" key="2">
    <source>
        <dbReference type="Proteomes" id="UP001280581"/>
    </source>
</evidence>
<organism evidence="1 2">
    <name type="scientific">Pseudopithomyces chartarum</name>
    <dbReference type="NCBI Taxonomy" id="1892770"/>
    <lineage>
        <taxon>Eukaryota</taxon>
        <taxon>Fungi</taxon>
        <taxon>Dikarya</taxon>
        <taxon>Ascomycota</taxon>
        <taxon>Pezizomycotina</taxon>
        <taxon>Dothideomycetes</taxon>
        <taxon>Pleosporomycetidae</taxon>
        <taxon>Pleosporales</taxon>
        <taxon>Massarineae</taxon>
        <taxon>Didymosphaeriaceae</taxon>
        <taxon>Pseudopithomyces</taxon>
    </lineage>
</organism>
<sequence length="333" mass="39199">MAETLDDSTPEPLCYLCRRNRESDLENDEPSYAGFWQDLCSECRFDQHVLAWASWTEWEELLGGNLHYLKGRIDSAPYSDGPPRYESDEMDELWRLQAYGLLVVYCGVRDAFGPEYSDERKIWHQFRQRPWMEFMIPTLHEKIHIDKINQLVDELLVREDIVTTVFSEYDEYPHLPADVHLKAVAPFTQLIDAFVKDEKLKDMTYYFRTSSGPIPHVIMQTRDVRKRHEIKKCPWETQMEFPMASVNEVSEYITMGVDEDYKYKMKAAMYQRVLCVQMAVKEWDSTVDLQALLEGLCDKVGMRKVFSLDDMERLVVKPGQKVWSYHVDEGGEE</sequence>
<dbReference type="AlphaFoldDB" id="A0AAN6M3N8"/>
<dbReference type="Proteomes" id="UP001280581">
    <property type="component" value="Unassembled WGS sequence"/>
</dbReference>
<accession>A0AAN6M3N8</accession>
<protein>
    <submittedName>
        <fullName evidence="1">Uncharacterized protein</fullName>
    </submittedName>
</protein>
<name>A0AAN6M3N8_9PLEO</name>